<keyword evidence="2" id="KW-1185">Reference proteome</keyword>
<name>A0ABT1E589_9FIRM</name>
<dbReference type="EMBL" id="JAMZFW010000001">
    <property type="protein sequence ID" value="MCP1101000.1"/>
    <property type="molecule type" value="Genomic_DNA"/>
</dbReference>
<comment type="caution">
    <text evidence="1">The sequence shown here is derived from an EMBL/GenBank/DDBJ whole genome shotgun (WGS) entry which is preliminary data.</text>
</comment>
<dbReference type="RefSeq" id="WP_262064785.1">
    <property type="nucleotide sequence ID" value="NZ_JAMXOD010000001.1"/>
</dbReference>
<protein>
    <submittedName>
        <fullName evidence="1">Uncharacterized protein</fullName>
    </submittedName>
</protein>
<evidence type="ECO:0000313" key="2">
    <source>
        <dbReference type="Proteomes" id="UP001523566"/>
    </source>
</evidence>
<sequence length="113" mass="13619">MEAKVNRKNKSITIRLDERSYNQLLEKALSYGGLSAYIRLLIRRTNEEVMNDYQIQFRDLRYQFCKLRVICEEYMRTLDVDNQKHFKVVLVKIETLEKELKNISRGCREKVNL</sequence>
<gene>
    <name evidence="1" type="ORF">NK125_01060</name>
</gene>
<dbReference type="Proteomes" id="UP001523566">
    <property type="component" value="Unassembled WGS sequence"/>
</dbReference>
<proteinExistence type="predicted"/>
<evidence type="ECO:0000313" key="1">
    <source>
        <dbReference type="EMBL" id="MCP1101000.1"/>
    </source>
</evidence>
<accession>A0ABT1E589</accession>
<organism evidence="1 2">
    <name type="scientific">Aequitasia blattaphilus</name>
    <dbReference type="NCBI Taxonomy" id="2949332"/>
    <lineage>
        <taxon>Bacteria</taxon>
        <taxon>Bacillati</taxon>
        <taxon>Bacillota</taxon>
        <taxon>Clostridia</taxon>
        <taxon>Lachnospirales</taxon>
        <taxon>Lachnospiraceae</taxon>
        <taxon>Aequitasia</taxon>
    </lineage>
</organism>
<reference evidence="1 2" key="1">
    <citation type="journal article" date="2022" name="Genome Biol. Evol.">
        <title>Host diet, physiology and behaviors set the stage for Lachnospiraceae cladogenesis.</title>
        <authorList>
            <person name="Vera-Ponce De Leon A."/>
            <person name="Schneider M."/>
            <person name="Jahnes B.C."/>
            <person name="Sadowski V."/>
            <person name="Camuy-Velez L.A."/>
            <person name="Duan J."/>
            <person name="Sabree Z.L."/>
        </authorList>
    </citation>
    <scope>NUCLEOTIDE SEQUENCE [LARGE SCALE GENOMIC DNA]</scope>
    <source>
        <strain evidence="1 2">PAL113</strain>
    </source>
</reference>